<feature type="region of interest" description="Disordered" evidence="1">
    <location>
        <begin position="177"/>
        <end position="238"/>
    </location>
</feature>
<dbReference type="Proteomes" id="UP001050691">
    <property type="component" value="Unassembled WGS sequence"/>
</dbReference>
<feature type="compositionally biased region" description="Polar residues" evidence="1">
    <location>
        <begin position="21"/>
        <end position="31"/>
    </location>
</feature>
<name>A0AAV5A7C9_9AGAM</name>
<evidence type="ECO:0000313" key="2">
    <source>
        <dbReference type="EMBL" id="GJJ10185.1"/>
    </source>
</evidence>
<comment type="caution">
    <text evidence="2">The sequence shown here is derived from an EMBL/GenBank/DDBJ whole genome shotgun (WGS) entry which is preliminary data.</text>
</comment>
<feature type="compositionally biased region" description="Basic and acidic residues" evidence="1">
    <location>
        <begin position="229"/>
        <end position="238"/>
    </location>
</feature>
<protein>
    <recommendedName>
        <fullName evidence="4">C2H2-type domain-containing protein</fullName>
    </recommendedName>
</protein>
<organism evidence="2 3">
    <name type="scientific">Clathrus columnatus</name>
    <dbReference type="NCBI Taxonomy" id="1419009"/>
    <lineage>
        <taxon>Eukaryota</taxon>
        <taxon>Fungi</taxon>
        <taxon>Dikarya</taxon>
        <taxon>Basidiomycota</taxon>
        <taxon>Agaricomycotina</taxon>
        <taxon>Agaricomycetes</taxon>
        <taxon>Phallomycetidae</taxon>
        <taxon>Phallales</taxon>
        <taxon>Clathraceae</taxon>
        <taxon>Clathrus</taxon>
    </lineage>
</organism>
<feature type="region of interest" description="Disordered" evidence="1">
    <location>
        <begin position="1"/>
        <end position="33"/>
    </location>
</feature>
<reference evidence="2" key="1">
    <citation type="submission" date="2021-10" db="EMBL/GenBank/DDBJ databases">
        <title>De novo Genome Assembly of Clathrus columnatus (Basidiomycota, Fungi) Using Illumina and Nanopore Sequence Data.</title>
        <authorList>
            <person name="Ogiso-Tanaka E."/>
            <person name="Itagaki H."/>
            <person name="Hosoya T."/>
            <person name="Hosaka K."/>
        </authorList>
    </citation>
    <scope>NUCLEOTIDE SEQUENCE</scope>
    <source>
        <strain evidence="2">MO-923</strain>
    </source>
</reference>
<dbReference type="EMBL" id="BPWL01000005">
    <property type="protein sequence ID" value="GJJ10185.1"/>
    <property type="molecule type" value="Genomic_DNA"/>
</dbReference>
<evidence type="ECO:0000256" key="1">
    <source>
        <dbReference type="SAM" id="MobiDB-lite"/>
    </source>
</evidence>
<proteinExistence type="predicted"/>
<evidence type="ECO:0008006" key="4">
    <source>
        <dbReference type="Google" id="ProtNLM"/>
    </source>
</evidence>
<dbReference type="AlphaFoldDB" id="A0AAV5A7C9"/>
<feature type="compositionally biased region" description="Low complexity" evidence="1">
    <location>
        <begin position="1"/>
        <end position="20"/>
    </location>
</feature>
<gene>
    <name evidence="2" type="ORF">Clacol_004411</name>
</gene>
<evidence type="ECO:0000313" key="3">
    <source>
        <dbReference type="Proteomes" id="UP001050691"/>
    </source>
</evidence>
<sequence>MTLTSVPSSPSSSSNTNTNVEAQRTNSTTHVSSEHIILNWTRDKSLSCTDKPSSILSALSSSNDNNQRGDLVVKVENLHRGLHFHTEEFLETSTLTDSSGFAQRLGAHQFNNEPSIPNLVDQPQIQVPNYPVQFFDNSQSNVRHSAASFVSQTQNQALELVSHNSLHPLVHNTYFASQQKRKKEEEDENLPPTNTTRPCKRQMLTNGPSSAGSEIQLPLPRLDSLALQDPRKKEPYKKLSPKEYKCEYPVGGNETCGVNITLDKGGHDQRNWKRHLRTHAKKEEQMLESGMIDVNSDQIYALLWADKLTVRCPETDCTFSAKVWRTDGVLDKHLAAFHPEHYLEKMEHRRQKGRG</sequence>
<keyword evidence="3" id="KW-1185">Reference proteome</keyword>
<feature type="compositionally biased region" description="Polar residues" evidence="1">
    <location>
        <begin position="191"/>
        <end position="213"/>
    </location>
</feature>
<accession>A0AAV5A7C9</accession>